<evidence type="ECO:0000256" key="1">
    <source>
        <dbReference type="SAM" id="Phobius"/>
    </source>
</evidence>
<keyword evidence="1" id="KW-0812">Transmembrane</keyword>
<feature type="transmembrane region" description="Helical" evidence="1">
    <location>
        <begin position="383"/>
        <end position="401"/>
    </location>
</feature>
<evidence type="ECO:0000313" key="2">
    <source>
        <dbReference type="EMBL" id="KMZ79954.1"/>
    </source>
</evidence>
<proteinExistence type="predicted"/>
<dbReference type="OrthoDB" id="382991at2759"/>
<evidence type="ECO:0000313" key="3">
    <source>
        <dbReference type="Proteomes" id="UP000053562"/>
    </source>
</evidence>
<keyword evidence="1" id="KW-1133">Transmembrane helix</keyword>
<protein>
    <recommendedName>
        <fullName evidence="4">Pv-fam-d protein</fullName>
    </recommendedName>
</protein>
<feature type="transmembrane region" description="Helical" evidence="1">
    <location>
        <begin position="12"/>
        <end position="29"/>
    </location>
</feature>
<keyword evidence="1" id="KW-0472">Membrane</keyword>
<gene>
    <name evidence="2" type="ORF">PVIIG_04209</name>
</gene>
<evidence type="ECO:0008006" key="4">
    <source>
        <dbReference type="Google" id="ProtNLM"/>
    </source>
</evidence>
<dbReference type="EMBL" id="KQ234312">
    <property type="protein sequence ID" value="KMZ79954.1"/>
    <property type="molecule type" value="Genomic_DNA"/>
</dbReference>
<sequence length="436" mass="51393">MHTQERTKRLIFINYLIFTLLIWVCTFFYELNNTCDKPWGTSDNLCQKDAHNGRTNRLLKGELAVEEEPKEKYKLLREKLLEIVHENDEDFEKRFNTMLQKGDILQNISFLQKLGKKIKKSLTSLDFENFDQKPFSSFGYESLDEKSKKSLLFDSSHYGKSEGSLEYDTVDEDKLTTSEECYSNDEKSVNPQKSSSYFKKMNLFRIFDLFEKLKEEDIPKYYYTSDYSATTGTTNSINTKEVEEEARNNFDDTTSFDLGYDLESVVTFKDFFKRNRRKSQYTLKSDNLSEKEREPLKKELSAFKKCYDVLLKPFFTWTMNYMKKFDKMYERALIKVLTSDFLMDEISVKLLLKKLKNYLIVIYPVVSYSIYTIVVYFCNLDHFSIASTAAMLLCALIYVSYKYIKCTNNTRYKELYEPNSTQAAESPPDVNKDDVS</sequence>
<organism evidence="2 3">
    <name type="scientific">Plasmodium vivax India VII</name>
    <dbReference type="NCBI Taxonomy" id="1077284"/>
    <lineage>
        <taxon>Eukaryota</taxon>
        <taxon>Sar</taxon>
        <taxon>Alveolata</taxon>
        <taxon>Apicomplexa</taxon>
        <taxon>Aconoidasida</taxon>
        <taxon>Haemosporida</taxon>
        <taxon>Plasmodiidae</taxon>
        <taxon>Plasmodium</taxon>
        <taxon>Plasmodium (Plasmodium)</taxon>
    </lineage>
</organism>
<reference evidence="2 3" key="1">
    <citation type="submission" date="2011-08" db="EMBL/GenBank/DDBJ databases">
        <title>The Genome Sequence of Plasmodium vivax India VII.</title>
        <authorList>
            <consortium name="The Broad Institute Genome Sequencing Platform"/>
            <consortium name="The Broad Institute Genome Sequencing Center for Infectious Disease"/>
            <person name="Neafsey D."/>
            <person name="Carlton J."/>
            <person name="Barnwell J."/>
            <person name="Collins W."/>
            <person name="Escalante A."/>
            <person name="Mullikin J."/>
            <person name="Saul A."/>
            <person name="Guigo R."/>
            <person name="Camara F."/>
            <person name="Young S.K."/>
            <person name="Zeng Q."/>
            <person name="Gargeya S."/>
            <person name="Fitzgerald M."/>
            <person name="Haas B."/>
            <person name="Abouelleil A."/>
            <person name="Alvarado L."/>
            <person name="Arachchi H.M."/>
            <person name="Berlin A."/>
            <person name="Brown A."/>
            <person name="Chapman S.B."/>
            <person name="Chen Z."/>
            <person name="Dunbar C."/>
            <person name="Freedman E."/>
            <person name="Gearin G."/>
            <person name="Gellesch M."/>
            <person name="Goldberg J."/>
            <person name="Griggs A."/>
            <person name="Gujja S."/>
            <person name="Heiman D."/>
            <person name="Howarth C."/>
            <person name="Larson L."/>
            <person name="Lui A."/>
            <person name="MacDonald P.J.P."/>
            <person name="Montmayeur A."/>
            <person name="Murphy C."/>
            <person name="Neiman D."/>
            <person name="Pearson M."/>
            <person name="Priest M."/>
            <person name="Roberts A."/>
            <person name="Saif S."/>
            <person name="Shea T."/>
            <person name="Shenoy N."/>
            <person name="Sisk P."/>
            <person name="Stolte C."/>
            <person name="Sykes S."/>
            <person name="Wortman J."/>
            <person name="Nusbaum C."/>
            <person name="Birren B."/>
        </authorList>
    </citation>
    <scope>NUCLEOTIDE SEQUENCE [LARGE SCALE GENOMIC DNA]</scope>
    <source>
        <strain evidence="2 3">India VII</strain>
    </source>
</reference>
<accession>A0A0J9SAV0</accession>
<dbReference type="AlphaFoldDB" id="A0A0J9SAV0"/>
<dbReference type="Proteomes" id="UP000053562">
    <property type="component" value="Unassembled WGS sequence"/>
</dbReference>
<feature type="transmembrane region" description="Helical" evidence="1">
    <location>
        <begin position="358"/>
        <end position="377"/>
    </location>
</feature>
<name>A0A0J9SAV0_PLAVI</name>